<protein>
    <submittedName>
        <fullName evidence="1">Uncharacterized protein</fullName>
    </submittedName>
</protein>
<keyword evidence="2" id="KW-1185">Reference proteome</keyword>
<evidence type="ECO:0000313" key="1">
    <source>
        <dbReference type="EMBL" id="GHE18216.1"/>
    </source>
</evidence>
<organism evidence="1 2">
    <name type="scientific">Nocardioides flavus</name>
    <name type="common">ex Wang et al. 2016</name>
    <dbReference type="NCBI Taxonomy" id="2058780"/>
    <lineage>
        <taxon>Bacteria</taxon>
        <taxon>Bacillati</taxon>
        <taxon>Actinomycetota</taxon>
        <taxon>Actinomycetes</taxon>
        <taxon>Propionibacteriales</taxon>
        <taxon>Nocardioidaceae</taxon>
        <taxon>Nocardioides</taxon>
    </lineage>
</organism>
<dbReference type="Proteomes" id="UP000597341">
    <property type="component" value="Unassembled WGS sequence"/>
</dbReference>
<gene>
    <name evidence="1" type="ORF">GCM10011376_28260</name>
</gene>
<sequence>MSRATAPHPAAATRAPAPVQVVVDDVHDLEQRVGDAARRAVACHRAVELVEPDVAEHDHAARAELIQRMDVALAAARRAAPGVQVRVGPHVRVPRPRGAP</sequence>
<comment type="caution">
    <text evidence="1">The sequence shown here is derived from an EMBL/GenBank/DDBJ whole genome shotgun (WGS) entry which is preliminary data.</text>
</comment>
<accession>A0ABQ3HLU7</accession>
<dbReference type="RefSeq" id="WP_191280125.1">
    <property type="nucleotide sequence ID" value="NZ_BNAD01000008.1"/>
</dbReference>
<proteinExistence type="predicted"/>
<name>A0ABQ3HLU7_9ACTN</name>
<evidence type="ECO:0000313" key="2">
    <source>
        <dbReference type="Proteomes" id="UP000597341"/>
    </source>
</evidence>
<dbReference type="EMBL" id="BNAD01000008">
    <property type="protein sequence ID" value="GHE18216.1"/>
    <property type="molecule type" value="Genomic_DNA"/>
</dbReference>
<reference evidence="2" key="1">
    <citation type="journal article" date="2019" name="Int. J. Syst. Evol. Microbiol.">
        <title>The Global Catalogue of Microorganisms (GCM) 10K type strain sequencing project: providing services to taxonomists for standard genome sequencing and annotation.</title>
        <authorList>
            <consortium name="The Broad Institute Genomics Platform"/>
            <consortium name="The Broad Institute Genome Sequencing Center for Infectious Disease"/>
            <person name="Wu L."/>
            <person name="Ma J."/>
        </authorList>
    </citation>
    <scope>NUCLEOTIDE SEQUENCE [LARGE SCALE GENOMIC DNA]</scope>
    <source>
        <strain evidence="2">CGMCC 1.12791</strain>
    </source>
</reference>